<proteinExistence type="predicted"/>
<dbReference type="AlphaFoldDB" id="A0A174D9K3"/>
<evidence type="ECO:0000313" key="1">
    <source>
        <dbReference type="EMBL" id="OBY11360.1"/>
    </source>
</evidence>
<dbReference type="EMBL" id="MAPZ01000014">
    <property type="protein sequence ID" value="OBY11360.1"/>
    <property type="molecule type" value="Genomic_DNA"/>
</dbReference>
<dbReference type="RefSeq" id="WP_055254042.1">
    <property type="nucleotide sequence ID" value="NZ_CYZW01000004.1"/>
</dbReference>
<reference evidence="1 2" key="1">
    <citation type="submission" date="2016-06" db="EMBL/GenBank/DDBJ databases">
        <authorList>
            <person name="Kjaerup R.B."/>
            <person name="Dalgaard T.S."/>
            <person name="Juul-Madsen H.R."/>
        </authorList>
    </citation>
    <scope>NUCLEOTIDE SEQUENCE [LARGE SCALE GENOMIC DNA]</scope>
    <source>
        <strain evidence="1 2">373-A1</strain>
    </source>
</reference>
<gene>
    <name evidence="1" type="ORF">CP373A1_05245</name>
</gene>
<comment type="caution">
    <text evidence="1">The sequence shown here is derived from an EMBL/GenBank/DDBJ whole genome shotgun (WGS) entry which is preliminary data.</text>
</comment>
<evidence type="ECO:0000313" key="2">
    <source>
        <dbReference type="Proteomes" id="UP000092714"/>
    </source>
</evidence>
<dbReference type="Proteomes" id="UP000092714">
    <property type="component" value="Unassembled WGS sequence"/>
</dbReference>
<accession>A0A174D9K3</accession>
<protein>
    <submittedName>
        <fullName evidence="1">Uncharacterized protein</fullName>
    </submittedName>
</protein>
<sequence>MKEKNEFLLEDCIHEINKVDALEFTYEIKQEANDISNVKCEGIVADKIYDCIYLTSNQVSVKNEEFTIITEGEEDYTVGDKISIEKFDIFYNFIGIMEDYKDGVNNNEDFICVEVDGSKVDLVGSKESAHEIREIPVENKEEKIPEIITIYREFNGYFKRNSNSNFRVSIFKHGVRYFIDGLEIKISGKIGCKTFEGIKSYKKYDIDRDGNYIISNPAEITSLDRVNEYKNEEVDFPEVGLNFSPVNLCGDLNIPNDNRRVQLKIKLDSRLSIENILPFSRYMGGNTLNGLVKYSFLVTQKIYHSTKEKIGVFIDKKGVICNKRVSEENM</sequence>
<name>A0A174D9K3_9CLOT</name>
<keyword evidence="2" id="KW-1185">Reference proteome</keyword>
<organism evidence="1 2">
    <name type="scientific">Clostridium paraputrificum</name>
    <dbReference type="NCBI Taxonomy" id="29363"/>
    <lineage>
        <taxon>Bacteria</taxon>
        <taxon>Bacillati</taxon>
        <taxon>Bacillota</taxon>
        <taxon>Clostridia</taxon>
        <taxon>Eubacteriales</taxon>
        <taxon>Clostridiaceae</taxon>
        <taxon>Clostridium</taxon>
    </lineage>
</organism>